<protein>
    <submittedName>
        <fullName evidence="1">Uncharacterized protein</fullName>
    </submittedName>
</protein>
<comment type="caution">
    <text evidence="1">The sequence shown here is derived from an EMBL/GenBank/DDBJ whole genome shotgun (WGS) entry which is preliminary data.</text>
</comment>
<dbReference type="EMBL" id="JANAVB010036020">
    <property type="protein sequence ID" value="KAJ6803994.1"/>
    <property type="molecule type" value="Genomic_DNA"/>
</dbReference>
<sequence>MNEVVFHYAFESQTVSNCVLSCSMKTELGFLSPYQVLYKRRLFHLSESLIWVRLLRLCARPVEDKVGKEGA</sequence>
<keyword evidence="2" id="KW-1185">Reference proteome</keyword>
<evidence type="ECO:0000313" key="2">
    <source>
        <dbReference type="Proteomes" id="UP001140949"/>
    </source>
</evidence>
<proteinExistence type="predicted"/>
<reference evidence="1" key="2">
    <citation type="submission" date="2023-04" db="EMBL/GenBank/DDBJ databases">
        <authorList>
            <person name="Bruccoleri R.E."/>
            <person name="Oakeley E.J."/>
            <person name="Faust A.-M."/>
            <person name="Dessus-Babus S."/>
            <person name="Altorfer M."/>
            <person name="Burckhardt D."/>
            <person name="Oertli M."/>
            <person name="Naumann U."/>
            <person name="Petersen F."/>
            <person name="Wong J."/>
        </authorList>
    </citation>
    <scope>NUCLEOTIDE SEQUENCE</scope>
    <source>
        <strain evidence="1">GSM-AAB239-AS_SAM_17_03QT</strain>
        <tissue evidence="1">Leaf</tissue>
    </source>
</reference>
<evidence type="ECO:0000313" key="1">
    <source>
        <dbReference type="EMBL" id="KAJ6803994.1"/>
    </source>
</evidence>
<dbReference type="AlphaFoldDB" id="A0AAX6EIY8"/>
<accession>A0AAX6EIY8</accession>
<dbReference type="Proteomes" id="UP001140949">
    <property type="component" value="Unassembled WGS sequence"/>
</dbReference>
<organism evidence="1 2">
    <name type="scientific">Iris pallida</name>
    <name type="common">Sweet iris</name>
    <dbReference type="NCBI Taxonomy" id="29817"/>
    <lineage>
        <taxon>Eukaryota</taxon>
        <taxon>Viridiplantae</taxon>
        <taxon>Streptophyta</taxon>
        <taxon>Embryophyta</taxon>
        <taxon>Tracheophyta</taxon>
        <taxon>Spermatophyta</taxon>
        <taxon>Magnoliopsida</taxon>
        <taxon>Liliopsida</taxon>
        <taxon>Asparagales</taxon>
        <taxon>Iridaceae</taxon>
        <taxon>Iridoideae</taxon>
        <taxon>Irideae</taxon>
        <taxon>Iris</taxon>
    </lineage>
</organism>
<gene>
    <name evidence="1" type="ORF">M6B38_186005</name>
</gene>
<name>A0AAX6EIY8_IRIPA</name>
<reference evidence="1" key="1">
    <citation type="journal article" date="2023" name="GigaByte">
        <title>Genome assembly of the bearded iris, Iris pallida Lam.</title>
        <authorList>
            <person name="Bruccoleri R.E."/>
            <person name="Oakeley E.J."/>
            <person name="Faust A.M.E."/>
            <person name="Altorfer M."/>
            <person name="Dessus-Babus S."/>
            <person name="Burckhardt D."/>
            <person name="Oertli M."/>
            <person name="Naumann U."/>
            <person name="Petersen F."/>
            <person name="Wong J."/>
        </authorList>
    </citation>
    <scope>NUCLEOTIDE SEQUENCE</scope>
    <source>
        <strain evidence="1">GSM-AAB239-AS_SAM_17_03QT</strain>
    </source>
</reference>